<evidence type="ECO:0000259" key="16">
    <source>
        <dbReference type="PROSITE" id="PS50172"/>
    </source>
</evidence>
<dbReference type="SUPFAM" id="SSF56091">
    <property type="entry name" value="DNA ligase/mRNA capping enzyme, catalytic domain"/>
    <property type="match status" value="1"/>
</dbReference>
<keyword evidence="11 14" id="KW-0234">DNA repair</keyword>
<dbReference type="NCBIfam" id="TIGR00575">
    <property type="entry name" value="dnlj"/>
    <property type="match status" value="1"/>
</dbReference>
<dbReference type="InterPro" id="IPR010994">
    <property type="entry name" value="RuvA_2-like"/>
</dbReference>
<keyword evidence="15" id="KW-0175">Coiled coil</keyword>
<keyword evidence="14" id="KW-0464">Manganese</keyword>
<feature type="binding site" evidence="14">
    <location>
        <begin position="81"/>
        <end position="82"/>
    </location>
    <ligand>
        <name>NAD(+)</name>
        <dbReference type="ChEBI" id="CHEBI:57540"/>
    </ligand>
</feature>
<dbReference type="Pfam" id="PF12826">
    <property type="entry name" value="HHH_2"/>
    <property type="match status" value="1"/>
</dbReference>
<dbReference type="PIRSF" id="PIRSF001604">
    <property type="entry name" value="LigA"/>
    <property type="match status" value="1"/>
</dbReference>
<comment type="cofactor">
    <cofactor evidence="14">
        <name>Mg(2+)</name>
        <dbReference type="ChEBI" id="CHEBI:18420"/>
    </cofactor>
    <cofactor evidence="14">
        <name>Mn(2+)</name>
        <dbReference type="ChEBI" id="CHEBI:29035"/>
    </cofactor>
</comment>
<dbReference type="Pfam" id="PF22745">
    <property type="entry name" value="Nlig-Ia"/>
    <property type="match status" value="1"/>
</dbReference>
<evidence type="ECO:0000256" key="2">
    <source>
        <dbReference type="ARBA" id="ARBA00012722"/>
    </source>
</evidence>
<proteinExistence type="inferred from homology"/>
<keyword evidence="10 14" id="KW-0520">NAD</keyword>
<dbReference type="SMART" id="SM00532">
    <property type="entry name" value="LIGANc"/>
    <property type="match status" value="1"/>
</dbReference>
<dbReference type="InterPro" id="IPR013840">
    <property type="entry name" value="DNAligase_N"/>
</dbReference>
<dbReference type="InterPro" id="IPR036420">
    <property type="entry name" value="BRCT_dom_sf"/>
</dbReference>
<evidence type="ECO:0000256" key="5">
    <source>
        <dbReference type="ARBA" id="ARBA00022705"/>
    </source>
</evidence>
<dbReference type="Proteomes" id="UP000179264">
    <property type="component" value="Unassembled WGS sequence"/>
</dbReference>
<dbReference type="CDD" id="cd17748">
    <property type="entry name" value="BRCT_DNA_ligase_like"/>
    <property type="match status" value="1"/>
</dbReference>
<dbReference type="FunFam" id="2.40.50.140:FF:000012">
    <property type="entry name" value="DNA ligase"/>
    <property type="match status" value="1"/>
</dbReference>
<dbReference type="InterPro" id="IPR012340">
    <property type="entry name" value="NA-bd_OB-fold"/>
</dbReference>
<dbReference type="InterPro" id="IPR001679">
    <property type="entry name" value="DNA_ligase"/>
</dbReference>
<keyword evidence="8 14" id="KW-0862">Zinc</keyword>
<keyword evidence="9 14" id="KW-0460">Magnesium</keyword>
<feature type="binding site" evidence="14">
    <location>
        <position position="342"/>
    </location>
    <ligand>
        <name>NAD(+)</name>
        <dbReference type="ChEBI" id="CHEBI:57540"/>
    </ligand>
</feature>
<dbReference type="NCBIfam" id="NF005932">
    <property type="entry name" value="PRK07956.1"/>
    <property type="match status" value="1"/>
</dbReference>
<dbReference type="InterPro" id="IPR041663">
    <property type="entry name" value="DisA/LigA_HHH"/>
</dbReference>
<dbReference type="SUPFAM" id="SSF52113">
    <property type="entry name" value="BRCT domain"/>
    <property type="match status" value="1"/>
</dbReference>
<comment type="caution">
    <text evidence="14">Lacks conserved residue(s) required for the propagation of feature annotation.</text>
</comment>
<comment type="function">
    <text evidence="1 14">DNA ligase that catalyzes the formation of phosphodiester linkages between 5'-phosphoryl and 3'-hydroxyl groups in double-stranded DNA using NAD as a coenzyme and as the energy source for the reaction. It is essential for DNA replication and repair of damaged DNA.</text>
</comment>
<dbReference type="GO" id="GO:0006260">
    <property type="term" value="P:DNA replication"/>
    <property type="evidence" value="ECO:0007669"/>
    <property type="project" value="UniProtKB-KW"/>
</dbReference>
<dbReference type="Pfam" id="PF00533">
    <property type="entry name" value="BRCT"/>
    <property type="match status" value="1"/>
</dbReference>
<dbReference type="EC" id="6.5.1.2" evidence="2 14"/>
<evidence type="ECO:0000256" key="14">
    <source>
        <dbReference type="HAMAP-Rule" id="MF_01588"/>
    </source>
</evidence>
<dbReference type="FunFam" id="1.10.150.20:FF:000006">
    <property type="entry name" value="DNA ligase"/>
    <property type="match status" value="1"/>
</dbReference>
<dbReference type="CDD" id="cd00114">
    <property type="entry name" value="LIGANc"/>
    <property type="match status" value="1"/>
</dbReference>
<feature type="binding site" evidence="14">
    <location>
        <position position="318"/>
    </location>
    <ligand>
        <name>NAD(+)</name>
        <dbReference type="ChEBI" id="CHEBI:57540"/>
    </ligand>
</feature>
<evidence type="ECO:0000256" key="10">
    <source>
        <dbReference type="ARBA" id="ARBA00023027"/>
    </source>
</evidence>
<comment type="catalytic activity">
    <reaction evidence="12 14">
        <text>NAD(+) + (deoxyribonucleotide)n-3'-hydroxyl + 5'-phospho-(deoxyribonucleotide)m = (deoxyribonucleotide)n+m + AMP + beta-nicotinamide D-nucleotide.</text>
        <dbReference type="EC" id="6.5.1.2"/>
    </reaction>
</comment>
<dbReference type="Gene3D" id="1.10.287.610">
    <property type="entry name" value="Helix hairpin bin"/>
    <property type="match status" value="1"/>
</dbReference>
<dbReference type="InterPro" id="IPR033136">
    <property type="entry name" value="DNA_ligase_CS"/>
</dbReference>
<dbReference type="InterPro" id="IPR004150">
    <property type="entry name" value="NAD_DNA_ligase_OB"/>
</dbReference>
<evidence type="ECO:0000256" key="3">
    <source>
        <dbReference type="ARBA" id="ARBA00013308"/>
    </source>
</evidence>
<keyword evidence="4 14" id="KW-0436">Ligase</keyword>
<evidence type="ECO:0000256" key="4">
    <source>
        <dbReference type="ARBA" id="ARBA00022598"/>
    </source>
</evidence>
<dbReference type="Gene3D" id="6.20.10.30">
    <property type="match status" value="1"/>
</dbReference>
<comment type="caution">
    <text evidence="17">The sequence shown here is derived from an EMBL/GenBank/DDBJ whole genome shotgun (WGS) entry which is preliminary data.</text>
</comment>
<dbReference type="Gene3D" id="1.10.150.20">
    <property type="entry name" value="5' to 3' exonuclease, C-terminal subdomain"/>
    <property type="match status" value="2"/>
</dbReference>
<reference evidence="17 18" key="1">
    <citation type="journal article" date="2016" name="Nat. Commun.">
        <title>Thousands of microbial genomes shed light on interconnected biogeochemical processes in an aquifer system.</title>
        <authorList>
            <person name="Anantharaman K."/>
            <person name="Brown C.T."/>
            <person name="Hug L.A."/>
            <person name="Sharon I."/>
            <person name="Castelle C.J."/>
            <person name="Probst A.J."/>
            <person name="Thomas B.C."/>
            <person name="Singh A."/>
            <person name="Wilkins M.J."/>
            <person name="Karaoz U."/>
            <person name="Brodie E.L."/>
            <person name="Williams K.H."/>
            <person name="Hubbard S.S."/>
            <person name="Banfield J.F."/>
        </authorList>
    </citation>
    <scope>NUCLEOTIDE SEQUENCE [LARGE SCALE GENOMIC DNA]</scope>
</reference>
<feature type="active site" description="N6-AMP-lysine intermediate" evidence="14">
    <location>
        <position position="141"/>
    </location>
</feature>
<evidence type="ECO:0000256" key="6">
    <source>
        <dbReference type="ARBA" id="ARBA00022723"/>
    </source>
</evidence>
<evidence type="ECO:0000256" key="1">
    <source>
        <dbReference type="ARBA" id="ARBA00004067"/>
    </source>
</evidence>
<dbReference type="SMART" id="SM00292">
    <property type="entry name" value="BRCT"/>
    <property type="match status" value="1"/>
</dbReference>
<organism evidence="17 18">
    <name type="scientific">Candidatus Zambryskibacteria bacterium RIFCSPHIGHO2_02_38_10.5</name>
    <dbReference type="NCBI Taxonomy" id="1802742"/>
    <lineage>
        <taxon>Bacteria</taxon>
        <taxon>Candidatus Zambryskiibacteriota</taxon>
    </lineage>
</organism>
<feature type="binding site" evidence="14">
    <location>
        <position position="439"/>
    </location>
    <ligand>
        <name>Zn(2+)</name>
        <dbReference type="ChEBI" id="CHEBI:29105"/>
    </ligand>
</feature>
<evidence type="ECO:0000256" key="7">
    <source>
        <dbReference type="ARBA" id="ARBA00022763"/>
    </source>
</evidence>
<dbReference type="SUPFAM" id="SSF50249">
    <property type="entry name" value="Nucleic acid-binding proteins"/>
    <property type="match status" value="1"/>
</dbReference>
<feature type="coiled-coil region" evidence="15">
    <location>
        <begin position="1"/>
        <end position="55"/>
    </location>
</feature>
<dbReference type="HAMAP" id="MF_01588">
    <property type="entry name" value="DNA_ligase_A"/>
    <property type="match status" value="1"/>
</dbReference>
<dbReference type="AlphaFoldDB" id="A0A1G2T6I2"/>
<dbReference type="SUPFAM" id="SSF47781">
    <property type="entry name" value="RuvA domain 2-like"/>
    <property type="match status" value="1"/>
</dbReference>
<feature type="binding site" evidence="14">
    <location>
        <begin position="32"/>
        <end position="36"/>
    </location>
    <ligand>
        <name>NAD(+)</name>
        <dbReference type="ChEBI" id="CHEBI:57540"/>
    </ligand>
</feature>
<dbReference type="Gene3D" id="2.40.50.140">
    <property type="entry name" value="Nucleic acid-binding proteins"/>
    <property type="match status" value="1"/>
</dbReference>
<evidence type="ECO:0000313" key="18">
    <source>
        <dbReference type="Proteomes" id="UP000179264"/>
    </source>
</evidence>
<evidence type="ECO:0000256" key="13">
    <source>
        <dbReference type="ARBA" id="ARBA00060881"/>
    </source>
</evidence>
<dbReference type="Pfam" id="PF01653">
    <property type="entry name" value="DNA_ligase_aden"/>
    <property type="match status" value="1"/>
</dbReference>
<comment type="similarity">
    <text evidence="13 14">Belongs to the NAD-dependent DNA ligase family. LigA subfamily.</text>
</comment>
<keyword evidence="6 14" id="KW-0479">Metal-binding</keyword>
<gene>
    <name evidence="14" type="primary">ligA</name>
    <name evidence="17" type="ORF">A2W58_00530</name>
</gene>
<dbReference type="PANTHER" id="PTHR23389">
    <property type="entry name" value="CHROMOSOME TRANSMISSION FIDELITY FACTOR 18"/>
    <property type="match status" value="1"/>
</dbReference>
<accession>A0A1G2T6I2</accession>
<protein>
    <recommendedName>
        <fullName evidence="3 14">DNA ligase</fullName>
        <ecNumber evidence="2 14">6.5.1.2</ecNumber>
    </recommendedName>
    <alternativeName>
        <fullName evidence="14">Polydeoxyribonucleotide synthase [NAD(+)]</fullName>
    </alternativeName>
</protein>
<name>A0A1G2T6I2_9BACT</name>
<evidence type="ECO:0000256" key="9">
    <source>
        <dbReference type="ARBA" id="ARBA00022842"/>
    </source>
</evidence>
<keyword evidence="7 14" id="KW-0227">DNA damage</keyword>
<dbReference type="GO" id="GO:0003677">
    <property type="term" value="F:DNA binding"/>
    <property type="evidence" value="ECO:0007669"/>
    <property type="project" value="InterPro"/>
</dbReference>
<dbReference type="GO" id="GO:0005829">
    <property type="term" value="C:cytosol"/>
    <property type="evidence" value="ECO:0007669"/>
    <property type="project" value="TreeGrafter"/>
</dbReference>
<dbReference type="Gene3D" id="3.40.50.10190">
    <property type="entry name" value="BRCT domain"/>
    <property type="match status" value="1"/>
</dbReference>
<evidence type="ECO:0000313" key="17">
    <source>
        <dbReference type="EMBL" id="OHA92628.1"/>
    </source>
</evidence>
<dbReference type="InterPro" id="IPR003583">
    <property type="entry name" value="Hlx-hairpin-Hlx_DNA-bd_motif"/>
</dbReference>
<sequence>MKNVTDRIEKLKKTIKKHSRLYHTLDNPEISDEAYDSLIKELASLEEKYPKLKTKDTPSERVGGEPLQEFVKVAHEKRQWSFDDVFNFEELQKWEKKLKNFILRRAQAFGSETQARRDNAERVIKKGGLQDEKIEYCCELKIDGLKIVLTYENGNFVRGATRGDGQVGEDVTSNVKTIRSVPLTISEKVDLVAVGEIWMSAKNLEKINKERGKQGLSLYANTRNVAAGSMRQLDPKLVAERNLDSFTYDIDLYGGVASVVSKIPKTQSEELELLEKLGFRTNPQHAVFKDLQGVEEFYKKWSKKKNSLDYGLDGIVIKVNSRKIQEALGYTGKSPRWGVAYKFPAQQVTTVVENIVLQVGRTGVLTPVAHLRPVTVAGSTVSRATLHNEDEIRRLDVRIGDTVILQKAGDVIPDIVSVVKELRSSKSRPYIFPTNVPECGGDGKIERIPGQAAWRCVNKNSFEQQKRKFYHFVSKKAFDITDMGPRVTDVLLEKNLISEYADIFTLKKGDLLSLPRFAEKSVDNLLNSIKKASETTLPRLLIGLSIPQVGEETAHDLAEYFKTIENLRSATFEELEVLSGVGPIIAESITDFFKSKENKKILNNLLQYIVVKKVERLKSSSSLSGKTFVLTGTLETMSRDEAKEKIREFGGVVSESVSKETDYVVAGENPGSKYKKAQDLGVKILNDDDFNKLLN</sequence>
<dbReference type="InterPro" id="IPR013839">
    <property type="entry name" value="DNAligase_adenylation"/>
</dbReference>
<feature type="binding site" evidence="14">
    <location>
        <position position="162"/>
    </location>
    <ligand>
        <name>NAD(+)</name>
        <dbReference type="ChEBI" id="CHEBI:57540"/>
    </ligand>
</feature>
<dbReference type="GO" id="GO:0006281">
    <property type="term" value="P:DNA repair"/>
    <property type="evidence" value="ECO:0007669"/>
    <property type="project" value="UniProtKB-KW"/>
</dbReference>
<dbReference type="PROSITE" id="PS01056">
    <property type="entry name" value="DNA_LIGASE_N2"/>
    <property type="match status" value="1"/>
</dbReference>
<dbReference type="EMBL" id="MHVL01000043">
    <property type="protein sequence ID" value="OHA92628.1"/>
    <property type="molecule type" value="Genomic_DNA"/>
</dbReference>
<evidence type="ECO:0000256" key="12">
    <source>
        <dbReference type="ARBA" id="ARBA00034005"/>
    </source>
</evidence>
<keyword evidence="5 14" id="KW-0235">DNA replication</keyword>
<dbReference type="InterPro" id="IPR001357">
    <property type="entry name" value="BRCT_dom"/>
</dbReference>
<evidence type="ECO:0000256" key="11">
    <source>
        <dbReference type="ARBA" id="ARBA00023204"/>
    </source>
</evidence>
<evidence type="ECO:0000256" key="8">
    <source>
        <dbReference type="ARBA" id="ARBA00022833"/>
    </source>
</evidence>
<dbReference type="SMART" id="SM00278">
    <property type="entry name" value="HhH1"/>
    <property type="match status" value="2"/>
</dbReference>
<feature type="binding site" evidence="14">
    <location>
        <position position="196"/>
    </location>
    <ligand>
        <name>NAD(+)</name>
        <dbReference type="ChEBI" id="CHEBI:57540"/>
    </ligand>
</feature>
<feature type="binding site" evidence="14">
    <location>
        <position position="139"/>
    </location>
    <ligand>
        <name>NAD(+)</name>
        <dbReference type="ChEBI" id="CHEBI:57540"/>
    </ligand>
</feature>
<feature type="domain" description="BRCT" evidence="16">
    <location>
        <begin position="618"/>
        <end position="695"/>
    </location>
</feature>
<dbReference type="PROSITE" id="PS50172">
    <property type="entry name" value="BRCT"/>
    <property type="match status" value="1"/>
</dbReference>
<dbReference type="Pfam" id="PF03120">
    <property type="entry name" value="OB_DNA_ligase"/>
    <property type="match status" value="1"/>
</dbReference>
<evidence type="ECO:0000256" key="15">
    <source>
        <dbReference type="SAM" id="Coils"/>
    </source>
</evidence>
<dbReference type="GO" id="GO:0003911">
    <property type="term" value="F:DNA ligase (NAD+) activity"/>
    <property type="evidence" value="ECO:0007669"/>
    <property type="project" value="UniProtKB-UniRule"/>
</dbReference>
<dbReference type="PANTHER" id="PTHR23389:SF9">
    <property type="entry name" value="DNA LIGASE"/>
    <property type="match status" value="1"/>
</dbReference>
<dbReference type="Gene3D" id="3.30.470.30">
    <property type="entry name" value="DNA ligase/mRNA capping enzyme"/>
    <property type="match status" value="1"/>
</dbReference>
<dbReference type="GO" id="GO:0046872">
    <property type="term" value="F:metal ion binding"/>
    <property type="evidence" value="ECO:0007669"/>
    <property type="project" value="UniProtKB-KW"/>
</dbReference>